<dbReference type="GO" id="GO:0005886">
    <property type="term" value="C:plasma membrane"/>
    <property type="evidence" value="ECO:0007669"/>
    <property type="project" value="TreeGrafter"/>
</dbReference>
<keyword evidence="9 13" id="KW-1133">Transmembrane helix</keyword>
<evidence type="ECO:0000256" key="1">
    <source>
        <dbReference type="ARBA" id="ARBA00004479"/>
    </source>
</evidence>
<evidence type="ECO:0000256" key="7">
    <source>
        <dbReference type="ARBA" id="ARBA00022737"/>
    </source>
</evidence>
<evidence type="ECO:0000256" key="3">
    <source>
        <dbReference type="ARBA" id="ARBA00022588"/>
    </source>
</evidence>
<evidence type="ECO:0000256" key="4">
    <source>
        <dbReference type="ARBA" id="ARBA00022614"/>
    </source>
</evidence>
<keyword evidence="12" id="KW-0325">Glycoprotein</keyword>
<dbReference type="InterPro" id="IPR032675">
    <property type="entry name" value="LRR_dom_sf"/>
</dbReference>
<evidence type="ECO:0000256" key="9">
    <source>
        <dbReference type="ARBA" id="ARBA00022989"/>
    </source>
</evidence>
<keyword evidence="10 13" id="KW-0472">Membrane</keyword>
<dbReference type="SMART" id="SM00369">
    <property type="entry name" value="LRR_TYP"/>
    <property type="match status" value="4"/>
</dbReference>
<dbReference type="AlphaFoldDB" id="A0A7H0S6E0"/>
<comment type="similarity">
    <text evidence="2">Belongs to the Toll-like receptor family.</text>
</comment>
<dbReference type="SMART" id="SM00082">
    <property type="entry name" value="LRRCT"/>
    <property type="match status" value="1"/>
</dbReference>
<dbReference type="FunFam" id="3.40.50.10140:FF:000001">
    <property type="entry name" value="Toll-like receptor 2"/>
    <property type="match status" value="1"/>
</dbReference>
<evidence type="ECO:0000256" key="12">
    <source>
        <dbReference type="ARBA" id="ARBA00023180"/>
    </source>
</evidence>
<dbReference type="EMBL" id="MN716755">
    <property type="protein sequence ID" value="QNQ79667.1"/>
    <property type="molecule type" value="mRNA"/>
</dbReference>
<name>A0A7H0S6E0_9BIVA</name>
<dbReference type="Gene3D" id="3.40.50.10140">
    <property type="entry name" value="Toll/interleukin-1 receptor homology (TIR) domain"/>
    <property type="match status" value="1"/>
</dbReference>
<dbReference type="InterPro" id="IPR000483">
    <property type="entry name" value="Cys-rich_flank_reg_C"/>
</dbReference>
<dbReference type="SUPFAM" id="SSF52058">
    <property type="entry name" value="L domain-like"/>
    <property type="match status" value="1"/>
</dbReference>
<dbReference type="InterPro" id="IPR001611">
    <property type="entry name" value="Leu-rich_rpt"/>
</dbReference>
<dbReference type="GO" id="GO:0045087">
    <property type="term" value="P:innate immune response"/>
    <property type="evidence" value="ECO:0007669"/>
    <property type="project" value="UniProtKB-KW"/>
</dbReference>
<keyword evidence="7" id="KW-0677">Repeat</keyword>
<evidence type="ECO:0000256" key="2">
    <source>
        <dbReference type="ARBA" id="ARBA00009634"/>
    </source>
</evidence>
<keyword evidence="3" id="KW-0399">Innate immunity</keyword>
<sequence length="703" mass="81724">MAMKYYVIVLYIATLQDYGSSLVHTDTVIQCPVFCKCNRQKKTAMCNAEVPTKHHLTYIPRLPEYVTDFKFTGNRFPNVTKETLFNLTYNTIVTLTLQESKIKLIAPDAFVDLTYLQHLEINQCMDISPENISKTFRYMNKSLPWKLYFKNNNWRSLPQDMFTDLQGSSLQLLSFFKNDFTNIDGRVFSNLSHLKELLFTSNVHLKSISLKGIPESLTKLDLSSCDFDRIPSFCDENKSLVPSIINLNLQHNRLRKVNKTSFACLDNLKELNLNKNSIHTLKDNVFLHLRAIEKLSVSNQHKSLKRIYKFAFNSSTLKLLNLANNQLDIKTPDIFNYTPNLQNLNLENNRIHLQDTFIRRTFIPLKRLSNLILKHTGLSIIPPGLFPYLPSLRKLDLSSNSIQGWNDNPLVFGNITWLEKFYIRDNNIKLINKTSFPPMMLQNLQLIDLSVNDFACTCDLMWFRDWIKQPKQVRLLNWYKDFKCKYPPKMNGKLLRDYNPTPESCKEPNQIIAIAVSSAVVCVTVVLAITVLYKARWHIRYWIYLLRAKSHGYSAIGGDVDYRYDGFVVYCEEDREWVHGVLIEKMEKEQGYKLCVHYRDFDVGKLVVDNIIECMEQSRKIIMVLSNAFARSDWCQFELRVSQGRLFETNTDVLVLVMLEEINAKNLTSALKTAITTTTYAAWTNDNLGQTQFWDQLCSIFAK</sequence>
<dbReference type="GO" id="GO:0038023">
    <property type="term" value="F:signaling receptor activity"/>
    <property type="evidence" value="ECO:0007669"/>
    <property type="project" value="TreeGrafter"/>
</dbReference>
<dbReference type="PROSITE" id="PS51450">
    <property type="entry name" value="LRR"/>
    <property type="match status" value="1"/>
</dbReference>
<dbReference type="Pfam" id="PF13306">
    <property type="entry name" value="LRR_5"/>
    <property type="match status" value="2"/>
</dbReference>
<dbReference type="PROSITE" id="PS50104">
    <property type="entry name" value="TIR"/>
    <property type="match status" value="1"/>
</dbReference>
<keyword evidence="6" id="KW-0732">Signal</keyword>
<reference evidence="15" key="1">
    <citation type="submission" date="2019-11" db="EMBL/GenBank/DDBJ databases">
        <authorList>
            <person name="Ren Y."/>
            <person name="Bu W."/>
        </authorList>
    </citation>
    <scope>NUCLEOTIDE SEQUENCE</scope>
    <source>
        <tissue evidence="15">Hepatopancreas</tissue>
    </source>
</reference>
<protein>
    <submittedName>
        <fullName evidence="15">Toll-like receptor</fullName>
    </submittedName>
</protein>
<evidence type="ECO:0000313" key="15">
    <source>
        <dbReference type="EMBL" id="QNQ79667.1"/>
    </source>
</evidence>
<feature type="transmembrane region" description="Helical" evidence="13">
    <location>
        <begin position="511"/>
        <end position="533"/>
    </location>
</feature>
<keyword evidence="11 15" id="KW-0675">Receptor</keyword>
<evidence type="ECO:0000256" key="13">
    <source>
        <dbReference type="SAM" id="Phobius"/>
    </source>
</evidence>
<accession>A0A7H0S6E0</accession>
<proteinExistence type="evidence at transcript level"/>
<dbReference type="InterPro" id="IPR003591">
    <property type="entry name" value="Leu-rich_rpt_typical-subtyp"/>
</dbReference>
<keyword evidence="8" id="KW-0391">Immunity</keyword>
<dbReference type="PANTHER" id="PTHR24365">
    <property type="entry name" value="TOLL-LIKE RECEPTOR"/>
    <property type="match status" value="1"/>
</dbReference>
<dbReference type="Pfam" id="PF01582">
    <property type="entry name" value="TIR"/>
    <property type="match status" value="1"/>
</dbReference>
<evidence type="ECO:0000256" key="6">
    <source>
        <dbReference type="ARBA" id="ARBA00022729"/>
    </source>
</evidence>
<organism evidence="15">
    <name type="scientific">Anadara kagoshimensis</name>
    <dbReference type="NCBI Taxonomy" id="1390362"/>
    <lineage>
        <taxon>Eukaryota</taxon>
        <taxon>Metazoa</taxon>
        <taxon>Spiralia</taxon>
        <taxon>Lophotrochozoa</taxon>
        <taxon>Mollusca</taxon>
        <taxon>Bivalvia</taxon>
        <taxon>Autobranchia</taxon>
        <taxon>Pteriomorphia</taxon>
        <taxon>Arcoida</taxon>
        <taxon>Arcoidea</taxon>
        <taxon>Arcidae</taxon>
        <taxon>Anadara</taxon>
    </lineage>
</organism>
<dbReference type="SMART" id="SM00255">
    <property type="entry name" value="TIR"/>
    <property type="match status" value="1"/>
</dbReference>
<dbReference type="SUPFAM" id="SSF52200">
    <property type="entry name" value="Toll/Interleukin receptor TIR domain"/>
    <property type="match status" value="1"/>
</dbReference>
<dbReference type="PANTHER" id="PTHR24365:SF530">
    <property type="entry name" value="MSTPROX-RELATED"/>
    <property type="match status" value="1"/>
</dbReference>
<dbReference type="Pfam" id="PF13855">
    <property type="entry name" value="LRR_8"/>
    <property type="match status" value="1"/>
</dbReference>
<evidence type="ECO:0000256" key="5">
    <source>
        <dbReference type="ARBA" id="ARBA00022692"/>
    </source>
</evidence>
<dbReference type="GO" id="GO:0007165">
    <property type="term" value="P:signal transduction"/>
    <property type="evidence" value="ECO:0007669"/>
    <property type="project" value="InterPro"/>
</dbReference>
<dbReference type="InterPro" id="IPR000157">
    <property type="entry name" value="TIR_dom"/>
</dbReference>
<comment type="subcellular location">
    <subcellularLocation>
        <location evidence="1">Membrane</location>
        <topology evidence="1">Single-pass type I membrane protein</topology>
    </subcellularLocation>
</comment>
<evidence type="ECO:0000259" key="14">
    <source>
        <dbReference type="PROSITE" id="PS50104"/>
    </source>
</evidence>
<keyword evidence="4" id="KW-0433">Leucine-rich repeat</keyword>
<keyword evidence="5 13" id="KW-0812">Transmembrane</keyword>
<evidence type="ECO:0000256" key="10">
    <source>
        <dbReference type="ARBA" id="ARBA00023136"/>
    </source>
</evidence>
<feature type="domain" description="TIR" evidence="14">
    <location>
        <begin position="562"/>
        <end position="701"/>
    </location>
</feature>
<evidence type="ECO:0000256" key="11">
    <source>
        <dbReference type="ARBA" id="ARBA00023170"/>
    </source>
</evidence>
<evidence type="ECO:0000256" key="8">
    <source>
        <dbReference type="ARBA" id="ARBA00022859"/>
    </source>
</evidence>
<dbReference type="InterPro" id="IPR035897">
    <property type="entry name" value="Toll_tir_struct_dom_sf"/>
</dbReference>
<dbReference type="InterPro" id="IPR026906">
    <property type="entry name" value="LRR_5"/>
</dbReference>
<dbReference type="Gene3D" id="3.80.10.10">
    <property type="entry name" value="Ribonuclease Inhibitor"/>
    <property type="match status" value="2"/>
</dbReference>